<feature type="domain" description="Glycosyl transferase family 1" evidence="1">
    <location>
        <begin position="193"/>
        <end position="345"/>
    </location>
</feature>
<dbReference type="PANTHER" id="PTHR12526">
    <property type="entry name" value="GLYCOSYLTRANSFERASE"/>
    <property type="match status" value="1"/>
</dbReference>
<name>A0A1G2UIN3_9BACT</name>
<feature type="domain" description="Glycosyltransferase subfamily 4-like N-terminal" evidence="2">
    <location>
        <begin position="12"/>
        <end position="184"/>
    </location>
</feature>
<dbReference type="Pfam" id="PF00534">
    <property type="entry name" value="Glycos_transf_1"/>
    <property type="match status" value="1"/>
</dbReference>
<dbReference type="SUPFAM" id="SSF53756">
    <property type="entry name" value="UDP-Glycosyltransferase/glycogen phosphorylase"/>
    <property type="match status" value="1"/>
</dbReference>
<comment type="caution">
    <text evidence="3">The sequence shown here is derived from an EMBL/GenBank/DDBJ whole genome shotgun (WGS) entry which is preliminary data.</text>
</comment>
<evidence type="ECO:0000259" key="1">
    <source>
        <dbReference type="Pfam" id="PF00534"/>
    </source>
</evidence>
<dbReference type="GO" id="GO:0016757">
    <property type="term" value="F:glycosyltransferase activity"/>
    <property type="evidence" value="ECO:0007669"/>
    <property type="project" value="InterPro"/>
</dbReference>
<dbReference type="Gene3D" id="3.40.50.2000">
    <property type="entry name" value="Glycogen Phosphorylase B"/>
    <property type="match status" value="2"/>
</dbReference>
<evidence type="ECO:0000259" key="2">
    <source>
        <dbReference type="Pfam" id="PF13439"/>
    </source>
</evidence>
<protein>
    <submittedName>
        <fullName evidence="3">Uncharacterized protein</fullName>
    </submittedName>
</protein>
<gene>
    <name evidence="3" type="ORF">A3I86_01855</name>
</gene>
<dbReference type="AlphaFoldDB" id="A0A1G2UIN3"/>
<dbReference type="InterPro" id="IPR028098">
    <property type="entry name" value="Glyco_trans_4-like_N"/>
</dbReference>
<dbReference type="Proteomes" id="UP000177096">
    <property type="component" value="Unassembled WGS sequence"/>
</dbReference>
<organism evidence="3 4">
    <name type="scientific">Candidatus Zambryskibacteria bacterium RIFCSPLOWO2_02_FULL_39_14</name>
    <dbReference type="NCBI Taxonomy" id="1802769"/>
    <lineage>
        <taxon>Bacteria</taxon>
        <taxon>Candidatus Zambryskiibacteriota</taxon>
    </lineage>
</organism>
<dbReference type="EMBL" id="MHWM01000006">
    <property type="protein sequence ID" value="OHB09299.1"/>
    <property type="molecule type" value="Genomic_DNA"/>
</dbReference>
<dbReference type="PANTHER" id="PTHR12526:SF630">
    <property type="entry name" value="GLYCOSYLTRANSFERASE"/>
    <property type="match status" value="1"/>
</dbReference>
<evidence type="ECO:0000313" key="4">
    <source>
        <dbReference type="Proteomes" id="UP000177096"/>
    </source>
</evidence>
<dbReference type="Pfam" id="PF13439">
    <property type="entry name" value="Glyco_transf_4"/>
    <property type="match status" value="1"/>
</dbReference>
<evidence type="ECO:0000313" key="3">
    <source>
        <dbReference type="EMBL" id="OHB09299.1"/>
    </source>
</evidence>
<proteinExistence type="predicted"/>
<accession>A0A1G2UIN3</accession>
<reference evidence="3 4" key="1">
    <citation type="journal article" date="2016" name="Nat. Commun.">
        <title>Thousands of microbial genomes shed light on interconnected biogeochemical processes in an aquifer system.</title>
        <authorList>
            <person name="Anantharaman K."/>
            <person name="Brown C.T."/>
            <person name="Hug L.A."/>
            <person name="Sharon I."/>
            <person name="Castelle C.J."/>
            <person name="Probst A.J."/>
            <person name="Thomas B.C."/>
            <person name="Singh A."/>
            <person name="Wilkins M.J."/>
            <person name="Karaoz U."/>
            <person name="Brodie E.L."/>
            <person name="Williams K.H."/>
            <person name="Hubbard S.S."/>
            <person name="Banfield J.F."/>
        </authorList>
    </citation>
    <scope>NUCLEOTIDE SEQUENCE [LARGE SCALE GENOMIC DNA]</scope>
</reference>
<dbReference type="InterPro" id="IPR001296">
    <property type="entry name" value="Glyco_trans_1"/>
</dbReference>
<sequence length="367" mass="41497">MKIIYGITKSNFGGAQRYVYDLAQEADRQGNEVIVLCGQRGILVEKLREKNIEVITLESLKRDISLINEIKSFLEIIKILKKEKPNVFHINSSKMGGLGALAGRIMNLYWKLTARNFKIKAIFTSHGWAFNEPRHVWQKIIIKFFTWVTILLAHKTICVSKKTLRDVIKWPFVKNKLIVIRNGVSAFNLDKRKDDSFTVGTIAELHRIKGLDILLTAWSKFTKRYPAKLIIIGDGEEKENLINMARNLGISKSVVFRGFIDNARSLLSNFDIFCMPSRSEAMPYVLLEAGLAELPVIATSVGGMPEVIENGLNGILVPAENADILFSSLILLAEDQDLRKRLGARLKSSILENFSFDKMAHNTLSLY</sequence>